<dbReference type="Pfam" id="PF00459">
    <property type="entry name" value="Inositol_P"/>
    <property type="match status" value="1"/>
</dbReference>
<evidence type="ECO:0000256" key="3">
    <source>
        <dbReference type="ARBA" id="ARBA00022801"/>
    </source>
</evidence>
<feature type="binding site" evidence="5">
    <location>
        <position position="89"/>
    </location>
    <ligand>
        <name>Mg(2+)</name>
        <dbReference type="ChEBI" id="CHEBI:18420"/>
        <label>1</label>
        <note>catalytic</note>
    </ligand>
</feature>
<dbReference type="InterPro" id="IPR000760">
    <property type="entry name" value="Inositol_monophosphatase-like"/>
</dbReference>
<keyword evidence="3 6" id="KW-0378">Hydrolase</keyword>
<proteinExistence type="predicted"/>
<dbReference type="Proteomes" id="UP000317178">
    <property type="component" value="Chromosome"/>
</dbReference>
<dbReference type="AlphaFoldDB" id="A0A518CN19"/>
<feature type="binding site" evidence="5">
    <location>
        <position position="88"/>
    </location>
    <ligand>
        <name>Mg(2+)</name>
        <dbReference type="ChEBI" id="CHEBI:18420"/>
        <label>1</label>
        <note>catalytic</note>
    </ligand>
</feature>
<dbReference type="PANTHER" id="PTHR20854:SF4">
    <property type="entry name" value="INOSITOL-1-MONOPHOSPHATASE-RELATED"/>
    <property type="match status" value="1"/>
</dbReference>
<name>A0A518CN19_9PLAN</name>
<evidence type="ECO:0000256" key="4">
    <source>
        <dbReference type="ARBA" id="ARBA00022842"/>
    </source>
</evidence>
<dbReference type="OrthoDB" id="9772456at2"/>
<dbReference type="InterPro" id="IPR020583">
    <property type="entry name" value="Inositol_monoP_metal-BS"/>
</dbReference>
<evidence type="ECO:0000256" key="5">
    <source>
        <dbReference type="PIRSR" id="PIRSR600760-2"/>
    </source>
</evidence>
<feature type="binding site" evidence="5">
    <location>
        <position position="86"/>
    </location>
    <ligand>
        <name>Mg(2+)</name>
        <dbReference type="ChEBI" id="CHEBI:18420"/>
        <label>1</label>
        <note>catalytic</note>
    </ligand>
</feature>
<accession>A0A518CN19</accession>
<keyword evidence="2 5" id="KW-0479">Metal-binding</keyword>
<dbReference type="GO" id="GO:0046872">
    <property type="term" value="F:metal ion binding"/>
    <property type="evidence" value="ECO:0007669"/>
    <property type="project" value="UniProtKB-KW"/>
</dbReference>
<dbReference type="Gene3D" id="3.30.540.10">
    <property type="entry name" value="Fructose-1,6-Bisphosphatase, subunit A, domain 1"/>
    <property type="match status" value="1"/>
</dbReference>
<dbReference type="GO" id="GO:0007165">
    <property type="term" value="P:signal transduction"/>
    <property type="evidence" value="ECO:0007669"/>
    <property type="project" value="TreeGrafter"/>
</dbReference>
<organism evidence="6 7">
    <name type="scientific">Polystyrenella longa</name>
    <dbReference type="NCBI Taxonomy" id="2528007"/>
    <lineage>
        <taxon>Bacteria</taxon>
        <taxon>Pseudomonadati</taxon>
        <taxon>Planctomycetota</taxon>
        <taxon>Planctomycetia</taxon>
        <taxon>Planctomycetales</taxon>
        <taxon>Planctomycetaceae</taxon>
        <taxon>Polystyrenella</taxon>
    </lineage>
</organism>
<evidence type="ECO:0000313" key="6">
    <source>
        <dbReference type="EMBL" id="QDU80594.1"/>
    </source>
</evidence>
<dbReference type="PROSITE" id="PS00629">
    <property type="entry name" value="IMP_1"/>
    <property type="match status" value="1"/>
</dbReference>
<dbReference type="GO" id="GO:0008934">
    <property type="term" value="F:inositol monophosphate 1-phosphatase activity"/>
    <property type="evidence" value="ECO:0007669"/>
    <property type="project" value="TreeGrafter"/>
</dbReference>
<feature type="binding site" evidence="5">
    <location>
        <position position="216"/>
    </location>
    <ligand>
        <name>Mg(2+)</name>
        <dbReference type="ChEBI" id="CHEBI:18420"/>
        <label>1</label>
        <note>catalytic</note>
    </ligand>
</feature>
<dbReference type="RefSeq" id="WP_144995857.1">
    <property type="nucleotide sequence ID" value="NZ_CP036281.1"/>
</dbReference>
<gene>
    <name evidence="6" type="primary">hisN_2</name>
    <name evidence="6" type="ORF">Pla110_23250</name>
</gene>
<dbReference type="GO" id="GO:0004401">
    <property type="term" value="F:histidinol-phosphatase activity"/>
    <property type="evidence" value="ECO:0007669"/>
    <property type="project" value="UniProtKB-EC"/>
</dbReference>
<protein>
    <submittedName>
        <fullName evidence="6">Histidinol-phosphatase</fullName>
        <ecNumber evidence="6">3.1.3.15</ecNumber>
    </submittedName>
</protein>
<dbReference type="Gene3D" id="3.40.190.80">
    <property type="match status" value="1"/>
</dbReference>
<dbReference type="SUPFAM" id="SSF56655">
    <property type="entry name" value="Carbohydrate phosphatase"/>
    <property type="match status" value="1"/>
</dbReference>
<evidence type="ECO:0000313" key="7">
    <source>
        <dbReference type="Proteomes" id="UP000317178"/>
    </source>
</evidence>
<dbReference type="KEGG" id="plon:Pla110_23250"/>
<dbReference type="FunFam" id="3.30.540.10:FF:000003">
    <property type="entry name" value="Inositol-1-monophosphatase"/>
    <property type="match status" value="1"/>
</dbReference>
<evidence type="ECO:0000256" key="1">
    <source>
        <dbReference type="ARBA" id="ARBA00001946"/>
    </source>
</evidence>
<keyword evidence="4 5" id="KW-0460">Magnesium</keyword>
<evidence type="ECO:0000256" key="2">
    <source>
        <dbReference type="ARBA" id="ARBA00022723"/>
    </source>
</evidence>
<feature type="binding site" evidence="5">
    <location>
        <position position="70"/>
    </location>
    <ligand>
        <name>Mg(2+)</name>
        <dbReference type="ChEBI" id="CHEBI:18420"/>
        <label>1</label>
        <note>catalytic</note>
    </ligand>
</feature>
<keyword evidence="7" id="KW-1185">Reference proteome</keyword>
<sequence>MTSEIESRLELALKLAEEAQVFILKHYQHKDLEVEVKGDFSPVTIADRGAEELIRKRLAEVHPEDGVQGEEFDDKESQNGYKWILDPIDGTKSFVHGIPLFGTLIGIEKDGEMVAGLCRFPGLDEVVYARRGGGAWWKKGANAPEQCHVSTVSKLSESLVCITDIKLWDTKGIRDLLSDLGSEARLLRNWGDCYGHAMVATGRAEVILEPEMNPWDASPFLPILEEAGGHYLNWDGEATIYGSNGISVNAALKDQFIEMLNPRQS</sequence>
<dbReference type="PANTHER" id="PTHR20854">
    <property type="entry name" value="INOSITOL MONOPHOSPHATASE"/>
    <property type="match status" value="1"/>
</dbReference>
<dbReference type="EC" id="3.1.3.15" evidence="6"/>
<dbReference type="EMBL" id="CP036281">
    <property type="protein sequence ID" value="QDU80594.1"/>
    <property type="molecule type" value="Genomic_DNA"/>
</dbReference>
<dbReference type="PRINTS" id="PR00377">
    <property type="entry name" value="IMPHPHTASES"/>
</dbReference>
<comment type="cofactor">
    <cofactor evidence="1 5">
        <name>Mg(2+)</name>
        <dbReference type="ChEBI" id="CHEBI:18420"/>
    </cofactor>
</comment>
<reference evidence="6 7" key="1">
    <citation type="submission" date="2019-02" db="EMBL/GenBank/DDBJ databases">
        <title>Deep-cultivation of Planctomycetes and their phenomic and genomic characterization uncovers novel biology.</title>
        <authorList>
            <person name="Wiegand S."/>
            <person name="Jogler M."/>
            <person name="Boedeker C."/>
            <person name="Pinto D."/>
            <person name="Vollmers J."/>
            <person name="Rivas-Marin E."/>
            <person name="Kohn T."/>
            <person name="Peeters S.H."/>
            <person name="Heuer A."/>
            <person name="Rast P."/>
            <person name="Oberbeckmann S."/>
            <person name="Bunk B."/>
            <person name="Jeske O."/>
            <person name="Meyerdierks A."/>
            <person name="Storesund J.E."/>
            <person name="Kallscheuer N."/>
            <person name="Luecker S."/>
            <person name="Lage O.M."/>
            <person name="Pohl T."/>
            <person name="Merkel B.J."/>
            <person name="Hornburger P."/>
            <person name="Mueller R.-W."/>
            <person name="Bruemmer F."/>
            <person name="Labrenz M."/>
            <person name="Spormann A.M."/>
            <person name="Op den Camp H."/>
            <person name="Overmann J."/>
            <person name="Amann R."/>
            <person name="Jetten M.S.M."/>
            <person name="Mascher T."/>
            <person name="Medema M.H."/>
            <person name="Devos D.P."/>
            <person name="Kaster A.-K."/>
            <person name="Ovreas L."/>
            <person name="Rohde M."/>
            <person name="Galperin M.Y."/>
            <person name="Jogler C."/>
        </authorList>
    </citation>
    <scope>NUCLEOTIDE SEQUENCE [LARGE SCALE GENOMIC DNA]</scope>
    <source>
        <strain evidence="6 7">Pla110</strain>
    </source>
</reference>
<dbReference type="GO" id="GO:0006020">
    <property type="term" value="P:inositol metabolic process"/>
    <property type="evidence" value="ECO:0007669"/>
    <property type="project" value="TreeGrafter"/>
</dbReference>